<dbReference type="InterPro" id="IPR012348">
    <property type="entry name" value="RNR-like"/>
</dbReference>
<evidence type="ECO:0000256" key="2">
    <source>
        <dbReference type="ARBA" id="ARBA00023033"/>
    </source>
</evidence>
<gene>
    <name evidence="3" type="ORF">SAMN04488038_107162</name>
</gene>
<evidence type="ECO:0000313" key="4">
    <source>
        <dbReference type="Proteomes" id="UP000199233"/>
    </source>
</evidence>
<organism evidence="3 4">
    <name type="scientific">Solimonas aquatica</name>
    <dbReference type="NCBI Taxonomy" id="489703"/>
    <lineage>
        <taxon>Bacteria</taxon>
        <taxon>Pseudomonadati</taxon>
        <taxon>Pseudomonadota</taxon>
        <taxon>Gammaproteobacteria</taxon>
        <taxon>Nevskiales</taxon>
        <taxon>Nevskiaceae</taxon>
        <taxon>Solimonas</taxon>
    </lineage>
</organism>
<dbReference type="GO" id="GO:0016709">
    <property type="term" value="F:oxidoreductase activity, acting on paired donors, with incorporation or reduction of molecular oxygen, NAD(P)H as one donor, and incorporation of one atom of oxygen"/>
    <property type="evidence" value="ECO:0007669"/>
    <property type="project" value="InterPro"/>
</dbReference>
<dbReference type="SUPFAM" id="SSF47240">
    <property type="entry name" value="Ferritin-like"/>
    <property type="match status" value="1"/>
</dbReference>
<evidence type="ECO:0000256" key="1">
    <source>
        <dbReference type="ARBA" id="ARBA00023002"/>
    </source>
</evidence>
<dbReference type="Gene3D" id="1.10.620.20">
    <property type="entry name" value="Ribonucleotide Reductase, subunit A"/>
    <property type="match status" value="1"/>
</dbReference>
<dbReference type="Proteomes" id="UP000199233">
    <property type="component" value="Unassembled WGS sequence"/>
</dbReference>
<name>A0A1H9GQG5_9GAMM</name>
<sequence length="391" mass="44897">MSSNSFVRGMVDPYRQTIIQAAIPEQPLESKRDHIPFAKRGWRRLTEYEAVMLHAQNSVDSVPGSQEVGESVQKWPGGRPNYSIESTAVIAGNWFYFRDPAKRWFMPYVKQKTEEGQTAERTMKSWAESGDAGMMNADWRNQILGTHYGALVYNEYGLFSAHSTTVYSALSDLLKTWISEAGFDKNDAGQMIQMERILLGKLFADFDPSLAAAKQAWMQDPIWQPAREFVQHIWMGVYDWVEQLWAIHGIYDHIFGQFVRREFFQRLAGLHGDTLTPFIQSQALTYHQQASDALQAFCVKMLIDEEPVYGAHNRRYLRAWTKRYLPGTQAALKAFLAIYKTLPLQVEGITCKASVEAAVRRIVNDWARRFAEPIDYRFDAEAFIADVMQGY</sequence>
<dbReference type="Pfam" id="PF02332">
    <property type="entry name" value="Phenol_Hydrox"/>
    <property type="match status" value="1"/>
</dbReference>
<evidence type="ECO:0000313" key="3">
    <source>
        <dbReference type="EMBL" id="SEQ52274.1"/>
    </source>
</evidence>
<dbReference type="STRING" id="489703.SAMN04488038_107162"/>
<dbReference type="PIRSF" id="PIRSF000040">
    <property type="entry name" value="MMOH_comp"/>
    <property type="match status" value="1"/>
</dbReference>
<dbReference type="InterPro" id="IPR009078">
    <property type="entry name" value="Ferritin-like_SF"/>
</dbReference>
<keyword evidence="2 3" id="KW-0503">Monooxygenase</keyword>
<accession>A0A1H9GQG5</accession>
<keyword evidence="1" id="KW-0560">Oxidoreductase</keyword>
<proteinExistence type="predicted"/>
<keyword evidence="4" id="KW-1185">Reference proteome</keyword>
<dbReference type="AlphaFoldDB" id="A0A1H9GQG5"/>
<dbReference type="InterPro" id="IPR003430">
    <property type="entry name" value="Phenol_Hydrox"/>
</dbReference>
<reference evidence="3 4" key="1">
    <citation type="submission" date="2016-10" db="EMBL/GenBank/DDBJ databases">
        <authorList>
            <person name="de Groot N.N."/>
        </authorList>
    </citation>
    <scope>NUCLEOTIDE SEQUENCE [LARGE SCALE GENOMIC DNA]</scope>
    <source>
        <strain evidence="3 4">DSM 25927</strain>
    </source>
</reference>
<dbReference type="RefSeq" id="WP_093285533.1">
    <property type="nucleotide sequence ID" value="NZ_FOFS01000007.1"/>
</dbReference>
<dbReference type="OrthoDB" id="9806768at2"/>
<dbReference type="InterPro" id="IPR012078">
    <property type="entry name" value="MP_mOase_hydro"/>
</dbReference>
<dbReference type="EMBL" id="FOFS01000007">
    <property type="protein sequence ID" value="SEQ52274.1"/>
    <property type="molecule type" value="Genomic_DNA"/>
</dbReference>
<protein>
    <submittedName>
        <fullName evidence="3">Methane monooxygenase component A beta chain</fullName>
    </submittedName>
</protein>